<proteinExistence type="predicted"/>
<evidence type="ECO:0000256" key="1">
    <source>
        <dbReference type="SAM" id="MobiDB-lite"/>
    </source>
</evidence>
<dbReference type="EMBL" id="QWIR01000142">
    <property type="protein sequence ID" value="RMY84881.1"/>
    <property type="molecule type" value="Genomic_DNA"/>
</dbReference>
<gene>
    <name evidence="2" type="ORF">D0861_06731</name>
</gene>
<name>A0A3M7F8P6_HORWE</name>
<evidence type="ECO:0000313" key="2">
    <source>
        <dbReference type="EMBL" id="RMY84881.1"/>
    </source>
</evidence>
<dbReference type="Proteomes" id="UP000268823">
    <property type="component" value="Unassembled WGS sequence"/>
</dbReference>
<evidence type="ECO:0000313" key="3">
    <source>
        <dbReference type="Proteomes" id="UP000268823"/>
    </source>
</evidence>
<dbReference type="AlphaFoldDB" id="A0A3M7F8P6"/>
<feature type="region of interest" description="Disordered" evidence="1">
    <location>
        <begin position="20"/>
        <end position="40"/>
    </location>
</feature>
<accession>A0A3M7F8P6</accession>
<reference evidence="2 3" key="1">
    <citation type="journal article" date="2018" name="BMC Genomics">
        <title>Genomic evidence for intraspecific hybridization in a clonal and extremely halotolerant yeast.</title>
        <authorList>
            <person name="Gostincar C."/>
            <person name="Stajich J.E."/>
            <person name="Zupancic J."/>
            <person name="Zalar P."/>
            <person name="Gunde-Cimerman N."/>
        </authorList>
    </citation>
    <scope>NUCLEOTIDE SEQUENCE [LARGE SCALE GENOMIC DNA]</scope>
    <source>
        <strain evidence="2 3">EXF-2788</strain>
    </source>
</reference>
<sequence>MAEDQKRMDDAVVVDENITKDLAPAKTPANDPNPDVVMTEAPPTSITKLQKTAERCKRRADHLLLILENWWDSAHGVLICARFEELREALEDEKNYTSEAMAELVLETRDVFTKSQNKQIALSEDLPKVYPSYTESGRTKPEGFWELLEIQERVIESMERKIESITSPPGSYEWRYEEE</sequence>
<protein>
    <submittedName>
        <fullName evidence="2">Uncharacterized protein</fullName>
    </submittedName>
</protein>
<dbReference type="VEuPathDB" id="FungiDB:BTJ68_15136"/>
<organism evidence="2 3">
    <name type="scientific">Hortaea werneckii</name>
    <name type="common">Black yeast</name>
    <name type="synonym">Cladosporium werneckii</name>
    <dbReference type="NCBI Taxonomy" id="91943"/>
    <lineage>
        <taxon>Eukaryota</taxon>
        <taxon>Fungi</taxon>
        <taxon>Dikarya</taxon>
        <taxon>Ascomycota</taxon>
        <taxon>Pezizomycotina</taxon>
        <taxon>Dothideomycetes</taxon>
        <taxon>Dothideomycetidae</taxon>
        <taxon>Mycosphaerellales</taxon>
        <taxon>Teratosphaeriaceae</taxon>
        <taxon>Hortaea</taxon>
    </lineage>
</organism>
<comment type="caution">
    <text evidence="2">The sequence shown here is derived from an EMBL/GenBank/DDBJ whole genome shotgun (WGS) entry which is preliminary data.</text>
</comment>
<dbReference type="OrthoDB" id="3929166at2759"/>